<organism evidence="2 3">
    <name type="scientific">Portunus trituberculatus</name>
    <name type="common">Swimming crab</name>
    <name type="synonym">Neptunus trituberculatus</name>
    <dbReference type="NCBI Taxonomy" id="210409"/>
    <lineage>
        <taxon>Eukaryota</taxon>
        <taxon>Metazoa</taxon>
        <taxon>Ecdysozoa</taxon>
        <taxon>Arthropoda</taxon>
        <taxon>Crustacea</taxon>
        <taxon>Multicrustacea</taxon>
        <taxon>Malacostraca</taxon>
        <taxon>Eumalacostraca</taxon>
        <taxon>Eucarida</taxon>
        <taxon>Decapoda</taxon>
        <taxon>Pleocyemata</taxon>
        <taxon>Brachyura</taxon>
        <taxon>Eubrachyura</taxon>
        <taxon>Portunoidea</taxon>
        <taxon>Portunidae</taxon>
        <taxon>Portuninae</taxon>
        <taxon>Portunus</taxon>
    </lineage>
</organism>
<feature type="region of interest" description="Disordered" evidence="1">
    <location>
        <begin position="126"/>
        <end position="167"/>
    </location>
</feature>
<name>A0A5B7HGC0_PORTR</name>
<gene>
    <name evidence="2" type="ORF">E2C01_066152</name>
</gene>
<sequence>MTSVGNLLDTHDENAPLNTNYNSGSSLSSWLLRSGKEITHAPPATPPPHPRAPLLHSVDSALQQQAPRPVGPPPGSSQGLVGTYRGVASQLAAARGTHPPEVCGVRHVPTHLLVDREQQIAHPAHLGPRLAASPPRPARQAVRRLTPTSGSTTASSAPTDIYPRDLL</sequence>
<keyword evidence="3" id="KW-1185">Reference proteome</keyword>
<evidence type="ECO:0000313" key="2">
    <source>
        <dbReference type="EMBL" id="MPC71861.1"/>
    </source>
</evidence>
<evidence type="ECO:0000256" key="1">
    <source>
        <dbReference type="SAM" id="MobiDB-lite"/>
    </source>
</evidence>
<reference evidence="2 3" key="1">
    <citation type="submission" date="2019-05" db="EMBL/GenBank/DDBJ databases">
        <title>Another draft genome of Portunus trituberculatus and its Hox gene families provides insights of decapod evolution.</title>
        <authorList>
            <person name="Jeong J.-H."/>
            <person name="Song I."/>
            <person name="Kim S."/>
            <person name="Choi T."/>
            <person name="Kim D."/>
            <person name="Ryu S."/>
            <person name="Kim W."/>
        </authorList>
    </citation>
    <scope>NUCLEOTIDE SEQUENCE [LARGE SCALE GENOMIC DNA]</scope>
    <source>
        <tissue evidence="2">Muscle</tissue>
    </source>
</reference>
<dbReference type="Proteomes" id="UP000324222">
    <property type="component" value="Unassembled WGS sequence"/>
</dbReference>
<comment type="caution">
    <text evidence="2">The sequence shown here is derived from an EMBL/GenBank/DDBJ whole genome shotgun (WGS) entry which is preliminary data.</text>
</comment>
<feature type="compositionally biased region" description="Low complexity" evidence="1">
    <location>
        <begin position="128"/>
        <end position="159"/>
    </location>
</feature>
<proteinExistence type="predicted"/>
<accession>A0A5B7HGC0</accession>
<feature type="region of interest" description="Disordered" evidence="1">
    <location>
        <begin position="1"/>
        <end position="22"/>
    </location>
</feature>
<protein>
    <submittedName>
        <fullName evidence="2">Uncharacterized protein</fullName>
    </submittedName>
</protein>
<dbReference type="AlphaFoldDB" id="A0A5B7HGC0"/>
<dbReference type="EMBL" id="VSRR010033692">
    <property type="protein sequence ID" value="MPC71861.1"/>
    <property type="molecule type" value="Genomic_DNA"/>
</dbReference>
<evidence type="ECO:0000313" key="3">
    <source>
        <dbReference type="Proteomes" id="UP000324222"/>
    </source>
</evidence>
<feature type="region of interest" description="Disordered" evidence="1">
    <location>
        <begin position="62"/>
        <end position="82"/>
    </location>
</feature>